<keyword evidence="1" id="KW-0175">Coiled coil</keyword>
<sequence>MTDNNAKQKHSSLDEKTTQTKTLKCGRVRSIVESSRMKRRHKRSIKKERPQLSSFYQHRGTHFCEFIAATVVDAVADVLARLFSSCFAAINSLGSAIAYLFAGQKALCARCIWSELTSANSLNEDIKELLEQVKIVEELPHSTNLCAVKDWKPRLLTKLRMKLTELEERYRQIVDTDWNEHLKVLRKEGPSSSGISFTFFEDSSAVDTFFTKAHNIAKKNVLSEGSTRIPIPTPPYEVEQTITRLLSDIRNYKALDLT</sequence>
<dbReference type="Proteomes" id="UP001176961">
    <property type="component" value="Unassembled WGS sequence"/>
</dbReference>
<organism evidence="3 4">
    <name type="scientific">Cylicocyclus nassatus</name>
    <name type="common">Nematode worm</name>
    <dbReference type="NCBI Taxonomy" id="53992"/>
    <lineage>
        <taxon>Eukaryota</taxon>
        <taxon>Metazoa</taxon>
        <taxon>Ecdysozoa</taxon>
        <taxon>Nematoda</taxon>
        <taxon>Chromadorea</taxon>
        <taxon>Rhabditida</taxon>
        <taxon>Rhabditina</taxon>
        <taxon>Rhabditomorpha</taxon>
        <taxon>Strongyloidea</taxon>
        <taxon>Strongylidae</taxon>
        <taxon>Cylicocyclus</taxon>
    </lineage>
</organism>
<evidence type="ECO:0000256" key="1">
    <source>
        <dbReference type="SAM" id="Coils"/>
    </source>
</evidence>
<protein>
    <submittedName>
        <fullName evidence="3">Uncharacterized protein</fullName>
    </submittedName>
</protein>
<accession>A0AA36GKY0</accession>
<keyword evidence="4" id="KW-1185">Reference proteome</keyword>
<dbReference type="EMBL" id="CATQJL010000112">
    <property type="protein sequence ID" value="CAJ0593978.1"/>
    <property type="molecule type" value="Genomic_DNA"/>
</dbReference>
<feature type="region of interest" description="Disordered" evidence="2">
    <location>
        <begin position="1"/>
        <end position="21"/>
    </location>
</feature>
<proteinExistence type="predicted"/>
<dbReference type="AlphaFoldDB" id="A0AA36GKY0"/>
<name>A0AA36GKY0_CYLNA</name>
<evidence type="ECO:0000256" key="2">
    <source>
        <dbReference type="SAM" id="MobiDB-lite"/>
    </source>
</evidence>
<reference evidence="3" key="1">
    <citation type="submission" date="2023-07" db="EMBL/GenBank/DDBJ databases">
        <authorList>
            <consortium name="CYATHOMIX"/>
        </authorList>
    </citation>
    <scope>NUCLEOTIDE SEQUENCE</scope>
    <source>
        <strain evidence="3">N/A</strain>
    </source>
</reference>
<evidence type="ECO:0000313" key="4">
    <source>
        <dbReference type="Proteomes" id="UP001176961"/>
    </source>
</evidence>
<feature type="coiled-coil region" evidence="1">
    <location>
        <begin position="119"/>
        <end position="176"/>
    </location>
</feature>
<comment type="caution">
    <text evidence="3">The sequence shown here is derived from an EMBL/GenBank/DDBJ whole genome shotgun (WGS) entry which is preliminary data.</text>
</comment>
<evidence type="ECO:0000313" key="3">
    <source>
        <dbReference type="EMBL" id="CAJ0593978.1"/>
    </source>
</evidence>
<gene>
    <name evidence="3" type="ORF">CYNAS_LOCUS5961</name>
</gene>